<dbReference type="RefSeq" id="WP_100918941.1">
    <property type="nucleotide sequence ID" value="NZ_CP020370.1"/>
</dbReference>
<accession>A0A2K8U6I6</accession>
<feature type="coiled-coil region" evidence="1">
    <location>
        <begin position="20"/>
        <end position="82"/>
    </location>
</feature>
<reference evidence="2 3" key="1">
    <citation type="submission" date="2017-03" db="EMBL/GenBank/DDBJ databases">
        <title>Complete genome sequence of Candidatus 'Thiodictyon syntrophicum' sp. nov. strain Cad16T, a photolithoautotroph purple sulfur bacterium isolated from an alpine meromictic lake.</title>
        <authorList>
            <person name="Luedin S.M."/>
            <person name="Pothier J.F."/>
            <person name="Danza F."/>
            <person name="Storelli N."/>
            <person name="Wittwer M."/>
            <person name="Tonolla M."/>
        </authorList>
    </citation>
    <scope>NUCLEOTIDE SEQUENCE [LARGE SCALE GENOMIC DNA]</scope>
    <source>
        <strain evidence="2 3">Cad16T</strain>
    </source>
</reference>
<dbReference type="EMBL" id="CP020370">
    <property type="protein sequence ID" value="AUB81165.1"/>
    <property type="molecule type" value="Genomic_DNA"/>
</dbReference>
<keyword evidence="1" id="KW-0175">Coiled coil</keyword>
<evidence type="ECO:0000313" key="2">
    <source>
        <dbReference type="EMBL" id="AUB81165.1"/>
    </source>
</evidence>
<dbReference type="OrthoDB" id="5775699at2"/>
<name>A0A2K8U6I6_9GAMM</name>
<sequence length="82" mass="9625">MADKVDNLILEHLRALRGGQDRIEHELREVKLRLSSLESAVVGTKRDTVHAQEDVARQQVSIDWLKERLDRIERRLDLREEA</sequence>
<gene>
    <name evidence="2" type="ORF">THSYN_09505</name>
</gene>
<dbReference type="Proteomes" id="UP000232638">
    <property type="component" value="Chromosome"/>
</dbReference>
<dbReference type="SUPFAM" id="SSF57997">
    <property type="entry name" value="Tropomyosin"/>
    <property type="match status" value="1"/>
</dbReference>
<evidence type="ECO:0000313" key="3">
    <source>
        <dbReference type="Proteomes" id="UP000232638"/>
    </source>
</evidence>
<organism evidence="2 3">
    <name type="scientific">Candidatus Thiodictyon syntrophicum</name>
    <dbReference type="NCBI Taxonomy" id="1166950"/>
    <lineage>
        <taxon>Bacteria</taxon>
        <taxon>Pseudomonadati</taxon>
        <taxon>Pseudomonadota</taxon>
        <taxon>Gammaproteobacteria</taxon>
        <taxon>Chromatiales</taxon>
        <taxon>Chromatiaceae</taxon>
        <taxon>Thiodictyon</taxon>
    </lineage>
</organism>
<protein>
    <submittedName>
        <fullName evidence="2">Uncharacterized protein</fullName>
    </submittedName>
</protein>
<evidence type="ECO:0000256" key="1">
    <source>
        <dbReference type="SAM" id="Coils"/>
    </source>
</evidence>
<dbReference type="KEGG" id="tsy:THSYN_09505"/>
<dbReference type="AlphaFoldDB" id="A0A2K8U6I6"/>
<keyword evidence="3" id="KW-1185">Reference proteome</keyword>
<proteinExistence type="predicted"/>